<dbReference type="PANTHER" id="PTHR33601">
    <property type="entry name" value="PROTEIN LITTLE ZIPPER 4"/>
    <property type="match status" value="1"/>
</dbReference>
<accession>A0AAW0JC15</accession>
<organism evidence="2 3">
    <name type="scientific">Quercus suber</name>
    <name type="common">Cork oak</name>
    <dbReference type="NCBI Taxonomy" id="58331"/>
    <lineage>
        <taxon>Eukaryota</taxon>
        <taxon>Viridiplantae</taxon>
        <taxon>Streptophyta</taxon>
        <taxon>Embryophyta</taxon>
        <taxon>Tracheophyta</taxon>
        <taxon>Spermatophyta</taxon>
        <taxon>Magnoliopsida</taxon>
        <taxon>eudicotyledons</taxon>
        <taxon>Gunneridae</taxon>
        <taxon>Pentapetalae</taxon>
        <taxon>rosids</taxon>
        <taxon>fabids</taxon>
        <taxon>Fagales</taxon>
        <taxon>Fagaceae</taxon>
        <taxon>Quercus</taxon>
    </lineage>
</organism>
<dbReference type="EMBL" id="PKMF04000610">
    <property type="protein sequence ID" value="KAK7824183.1"/>
    <property type="molecule type" value="Genomic_DNA"/>
</dbReference>
<feature type="compositionally biased region" description="Polar residues" evidence="1">
    <location>
        <begin position="84"/>
        <end position="94"/>
    </location>
</feature>
<feature type="compositionally biased region" description="Low complexity" evidence="1">
    <location>
        <begin position="95"/>
        <end position="107"/>
    </location>
</feature>
<dbReference type="Proteomes" id="UP000237347">
    <property type="component" value="Unassembled WGS sequence"/>
</dbReference>
<sequence>MMRSCYSCIYYLSWQQECRHRGPGWTGVEGQYNSFQMERLNSQLYLQNCHIIQQNERLRKKAQQLTQENQALLSELKKKLPKANANTNPDHNIGSSSAPDPVSSSKP</sequence>
<name>A0AAW0JC15_QUESU</name>
<protein>
    <submittedName>
        <fullName evidence="2">Protein little zipper 4</fullName>
    </submittedName>
</protein>
<dbReference type="AlphaFoldDB" id="A0AAW0JC15"/>
<keyword evidence="3" id="KW-1185">Reference proteome</keyword>
<evidence type="ECO:0000256" key="1">
    <source>
        <dbReference type="SAM" id="MobiDB-lite"/>
    </source>
</evidence>
<evidence type="ECO:0000313" key="2">
    <source>
        <dbReference type="EMBL" id="KAK7824183.1"/>
    </source>
</evidence>
<reference evidence="2 3" key="1">
    <citation type="journal article" date="2018" name="Sci. Data">
        <title>The draft genome sequence of cork oak.</title>
        <authorList>
            <person name="Ramos A.M."/>
            <person name="Usie A."/>
            <person name="Barbosa P."/>
            <person name="Barros P.M."/>
            <person name="Capote T."/>
            <person name="Chaves I."/>
            <person name="Simoes F."/>
            <person name="Abreu I."/>
            <person name="Carrasquinho I."/>
            <person name="Faro C."/>
            <person name="Guimaraes J.B."/>
            <person name="Mendonca D."/>
            <person name="Nobrega F."/>
            <person name="Rodrigues L."/>
            <person name="Saibo N.J.M."/>
            <person name="Varela M.C."/>
            <person name="Egas C."/>
            <person name="Matos J."/>
            <person name="Miguel C.M."/>
            <person name="Oliveira M.M."/>
            <person name="Ricardo C.P."/>
            <person name="Goncalves S."/>
        </authorList>
    </citation>
    <scope>NUCLEOTIDE SEQUENCE [LARGE SCALE GENOMIC DNA]</scope>
    <source>
        <strain evidence="3">cv. HL8</strain>
    </source>
</reference>
<comment type="caution">
    <text evidence="2">The sequence shown here is derived from an EMBL/GenBank/DDBJ whole genome shotgun (WGS) entry which is preliminary data.</text>
</comment>
<gene>
    <name evidence="2" type="primary">ZPR4_1</name>
    <name evidence="2" type="ORF">CFP56_034666</name>
</gene>
<dbReference type="InterPro" id="IPR039312">
    <property type="entry name" value="ZPR"/>
</dbReference>
<evidence type="ECO:0000313" key="3">
    <source>
        <dbReference type="Proteomes" id="UP000237347"/>
    </source>
</evidence>
<dbReference type="PANTHER" id="PTHR33601:SF24">
    <property type="entry name" value="PROTEIN LITTLE ZIPPER 4"/>
    <property type="match status" value="1"/>
</dbReference>
<feature type="region of interest" description="Disordered" evidence="1">
    <location>
        <begin position="76"/>
        <end position="107"/>
    </location>
</feature>
<proteinExistence type="predicted"/>